<proteinExistence type="predicted"/>
<dbReference type="AlphaFoldDB" id="A0A0P1BCX3"/>
<feature type="compositionally biased region" description="Basic and acidic residues" evidence="1">
    <location>
        <begin position="56"/>
        <end position="68"/>
    </location>
</feature>
<feature type="compositionally biased region" description="Polar residues" evidence="1">
    <location>
        <begin position="331"/>
        <end position="346"/>
    </location>
</feature>
<feature type="compositionally biased region" description="Polar residues" evidence="1">
    <location>
        <begin position="206"/>
        <end position="215"/>
    </location>
</feature>
<protein>
    <submittedName>
        <fullName evidence="2">Uncharacterized protein</fullName>
    </submittedName>
</protein>
<accession>A0A0P1BCX3</accession>
<evidence type="ECO:0000313" key="2">
    <source>
        <dbReference type="EMBL" id="CEH13756.1"/>
    </source>
</evidence>
<organism evidence="2 3">
    <name type="scientific">Ceraceosorus bombacis</name>
    <dbReference type="NCBI Taxonomy" id="401625"/>
    <lineage>
        <taxon>Eukaryota</taxon>
        <taxon>Fungi</taxon>
        <taxon>Dikarya</taxon>
        <taxon>Basidiomycota</taxon>
        <taxon>Ustilaginomycotina</taxon>
        <taxon>Exobasidiomycetes</taxon>
        <taxon>Ceraceosorales</taxon>
        <taxon>Ceraceosoraceae</taxon>
        <taxon>Ceraceosorus</taxon>
    </lineage>
</organism>
<reference evidence="2 3" key="1">
    <citation type="submission" date="2014-09" db="EMBL/GenBank/DDBJ databases">
        <authorList>
            <person name="Magalhaes I.L.F."/>
            <person name="Oliveira U."/>
            <person name="Santos F.R."/>
            <person name="Vidigal T.H.D.A."/>
            <person name="Brescovit A.D."/>
            <person name="Santos A.J."/>
        </authorList>
    </citation>
    <scope>NUCLEOTIDE SEQUENCE [LARGE SCALE GENOMIC DNA]</scope>
</reference>
<feature type="region of interest" description="Disordered" evidence="1">
    <location>
        <begin position="16"/>
        <end position="99"/>
    </location>
</feature>
<dbReference type="Proteomes" id="UP000054845">
    <property type="component" value="Unassembled WGS sequence"/>
</dbReference>
<dbReference type="EMBL" id="CCYA01000230">
    <property type="protein sequence ID" value="CEH13756.1"/>
    <property type="molecule type" value="Genomic_DNA"/>
</dbReference>
<keyword evidence="3" id="KW-1185">Reference proteome</keyword>
<feature type="region of interest" description="Disordered" evidence="1">
    <location>
        <begin position="316"/>
        <end position="346"/>
    </location>
</feature>
<evidence type="ECO:0000256" key="1">
    <source>
        <dbReference type="SAM" id="MobiDB-lite"/>
    </source>
</evidence>
<feature type="compositionally biased region" description="Basic and acidic residues" evidence="1">
    <location>
        <begin position="168"/>
        <end position="184"/>
    </location>
</feature>
<feature type="compositionally biased region" description="Polar residues" evidence="1">
    <location>
        <begin position="86"/>
        <end position="99"/>
    </location>
</feature>
<feature type="compositionally biased region" description="Polar residues" evidence="1">
    <location>
        <begin position="43"/>
        <end position="53"/>
    </location>
</feature>
<name>A0A0P1BCX3_9BASI</name>
<feature type="region of interest" description="Disordered" evidence="1">
    <location>
        <begin position="152"/>
        <end position="215"/>
    </location>
</feature>
<dbReference type="OrthoDB" id="10321020at2759"/>
<sequence>MAVNWTGGTKHVALRSRRNFVPPVPKFRSIPSADADEGRLLETSAQTLQQGIDESTDARRAPSRDGDLRQAALDSPASAVCEDASQAHQDLTTGSQNSGRLSDERAFLLDISDWSHTKTFRTSENVPSSRLVRQALKRPKIANTMKARGLERGLEQPGIPATNAAARAEPKDLRKGPRPRDSPSSHHLCKTSSLKQVPWSAAGMPQVQTAPSTNRLRSEMYRAPITPDNPFGVRWVDMDTGEVVDVVTLERLQDRAEANLQIEKEKEAGGVIIPEVQIQDIVVYKTTGPEHQHDEVSRIGHAVEDQPTFALRQTVAQKQPLPSDRTALERVSQSQPLDARSIAQQSRQTFSWLDEIVKQTHRTQ</sequence>
<evidence type="ECO:0000313" key="3">
    <source>
        <dbReference type="Proteomes" id="UP000054845"/>
    </source>
</evidence>